<dbReference type="STRING" id="394193.SAMN04489732_13327"/>
<organism evidence="11 12">
    <name type="scientific">Amycolatopsis saalfeldensis</name>
    <dbReference type="NCBI Taxonomy" id="394193"/>
    <lineage>
        <taxon>Bacteria</taxon>
        <taxon>Bacillati</taxon>
        <taxon>Actinomycetota</taxon>
        <taxon>Actinomycetes</taxon>
        <taxon>Pseudonocardiales</taxon>
        <taxon>Pseudonocardiaceae</taxon>
        <taxon>Amycolatopsis</taxon>
    </lineage>
</organism>
<dbReference type="PANTHER" id="PTHR46696">
    <property type="entry name" value="P450, PUTATIVE (EUROFUNG)-RELATED"/>
    <property type="match status" value="1"/>
</dbReference>
<name>A0A1H8YPF2_9PSEU</name>
<dbReference type="OrthoDB" id="3664945at2"/>
<dbReference type="SUPFAM" id="SSF48264">
    <property type="entry name" value="Cytochrome P450"/>
    <property type="match status" value="1"/>
</dbReference>
<evidence type="ECO:0000256" key="1">
    <source>
        <dbReference type="ARBA" id="ARBA00004660"/>
    </source>
</evidence>
<dbReference type="GO" id="GO:0020037">
    <property type="term" value="F:heme binding"/>
    <property type="evidence" value="ECO:0007669"/>
    <property type="project" value="InterPro"/>
</dbReference>
<dbReference type="PRINTS" id="PR00385">
    <property type="entry name" value="P450"/>
</dbReference>
<dbReference type="GO" id="GO:0016705">
    <property type="term" value="F:oxidoreductase activity, acting on paired donors, with incorporation or reduction of molecular oxygen"/>
    <property type="evidence" value="ECO:0007669"/>
    <property type="project" value="InterPro"/>
</dbReference>
<keyword evidence="3 9" id="KW-0349">Heme</keyword>
<evidence type="ECO:0000256" key="7">
    <source>
        <dbReference type="ARBA" id="ARBA00023033"/>
    </source>
</evidence>
<dbReference type="InterPro" id="IPR001128">
    <property type="entry name" value="Cyt_P450"/>
</dbReference>
<dbReference type="PANTHER" id="PTHR46696:SF1">
    <property type="entry name" value="CYTOCHROME P450 YJIB-RELATED"/>
    <property type="match status" value="1"/>
</dbReference>
<evidence type="ECO:0000313" key="11">
    <source>
        <dbReference type="EMBL" id="SEP53912.1"/>
    </source>
</evidence>
<evidence type="ECO:0000256" key="8">
    <source>
        <dbReference type="ARBA" id="ARBA00055433"/>
    </source>
</evidence>
<reference evidence="11 12" key="1">
    <citation type="submission" date="2016-10" db="EMBL/GenBank/DDBJ databases">
        <authorList>
            <person name="de Groot N.N."/>
        </authorList>
    </citation>
    <scope>NUCLEOTIDE SEQUENCE [LARGE SCALE GENOMIC DNA]</scope>
    <source>
        <strain evidence="11 12">DSM 44993</strain>
    </source>
</reference>
<evidence type="ECO:0000313" key="12">
    <source>
        <dbReference type="Proteomes" id="UP000198582"/>
    </source>
</evidence>
<evidence type="ECO:0000256" key="5">
    <source>
        <dbReference type="ARBA" id="ARBA00023002"/>
    </source>
</evidence>
<gene>
    <name evidence="11" type="ORF">SAMN04489732_13327</name>
</gene>
<dbReference type="InterPro" id="IPR017972">
    <property type="entry name" value="Cyt_P450_CS"/>
</dbReference>
<feature type="region of interest" description="Disordered" evidence="10">
    <location>
        <begin position="72"/>
        <end position="92"/>
    </location>
</feature>
<dbReference type="Pfam" id="PF00067">
    <property type="entry name" value="p450"/>
    <property type="match status" value="1"/>
</dbReference>
<dbReference type="GO" id="GO:0004497">
    <property type="term" value="F:monooxygenase activity"/>
    <property type="evidence" value="ECO:0007669"/>
    <property type="project" value="UniProtKB-KW"/>
</dbReference>
<keyword evidence="4 9" id="KW-0479">Metal-binding</keyword>
<dbReference type="AlphaFoldDB" id="A0A1H8YPF2"/>
<dbReference type="InterPro" id="IPR036396">
    <property type="entry name" value="Cyt_P450_sf"/>
</dbReference>
<dbReference type="CDD" id="cd11030">
    <property type="entry name" value="CYP105-like"/>
    <property type="match status" value="1"/>
</dbReference>
<dbReference type="Proteomes" id="UP000198582">
    <property type="component" value="Unassembled WGS sequence"/>
</dbReference>
<dbReference type="RefSeq" id="WP_091628869.1">
    <property type="nucleotide sequence ID" value="NZ_FOEF01000033.1"/>
</dbReference>
<keyword evidence="6 9" id="KW-0408">Iron</keyword>
<proteinExistence type="inferred from homology"/>
<sequence>MTITDGTPPRLSVERDNLFDPPRLLAALPPVSRVVFPSGADGWVVTGHAEARALFSEPRLSADRTRAHHLLRPGAGRQSGGPPPGMFVSMDPPEHTRYRRMLTAQFTLRRMRALEPRIEQIVADRLDVLAAAGAPADLVSTFALPVPSLTICELLGVDYADRDLFQHLSGAMQDSTLSPAQVQAAAQEYLEFMAALARAKRARPDERLISGLVTDTDLTEREIAGIGMLLLIAGHETTANMLSLGTFALLQNPGQLRLLRENPELLPGAVEELLRYLSIAAFIAGRVATDDFTIAGARIQAGDTVLLLLSASNRDPALTDRPDELDVTRGRTHHLAFGHGIHQCLGQQLARVELRIGFRRLFERFPTLRLAVGPQEVVLRTDMEIYGVHSLPVTW</sequence>
<keyword evidence="5 9" id="KW-0560">Oxidoreductase</keyword>
<dbReference type="GO" id="GO:0005506">
    <property type="term" value="F:iron ion binding"/>
    <property type="evidence" value="ECO:0007669"/>
    <property type="project" value="InterPro"/>
</dbReference>
<evidence type="ECO:0000256" key="9">
    <source>
        <dbReference type="RuleBase" id="RU000461"/>
    </source>
</evidence>
<keyword evidence="12" id="KW-1185">Reference proteome</keyword>
<dbReference type="PRINTS" id="PR00359">
    <property type="entry name" value="BP450"/>
</dbReference>
<evidence type="ECO:0000256" key="10">
    <source>
        <dbReference type="SAM" id="MobiDB-lite"/>
    </source>
</evidence>
<dbReference type="EMBL" id="FOEF01000033">
    <property type="protein sequence ID" value="SEP53912.1"/>
    <property type="molecule type" value="Genomic_DNA"/>
</dbReference>
<comment type="pathway">
    <text evidence="1">Antibiotic biosynthesis; vancomycin biosynthesis.</text>
</comment>
<evidence type="ECO:0000256" key="3">
    <source>
        <dbReference type="ARBA" id="ARBA00022617"/>
    </source>
</evidence>
<evidence type="ECO:0000256" key="2">
    <source>
        <dbReference type="ARBA" id="ARBA00010617"/>
    </source>
</evidence>
<dbReference type="FunFam" id="1.10.630.10:FF:000018">
    <property type="entry name" value="Cytochrome P450 monooxygenase"/>
    <property type="match status" value="1"/>
</dbReference>
<protein>
    <submittedName>
        <fullName evidence="11">Cytochrome P450</fullName>
    </submittedName>
</protein>
<accession>A0A1H8YPF2</accession>
<comment type="function">
    <text evidence="8">Involved in the coupling of aromatic side chains of the heptapeptide of vancomycin.</text>
</comment>
<dbReference type="InterPro" id="IPR002397">
    <property type="entry name" value="Cyt_P450_B"/>
</dbReference>
<dbReference type="PROSITE" id="PS00086">
    <property type="entry name" value="CYTOCHROME_P450"/>
    <property type="match status" value="1"/>
</dbReference>
<dbReference type="Gene3D" id="1.10.630.10">
    <property type="entry name" value="Cytochrome P450"/>
    <property type="match status" value="1"/>
</dbReference>
<comment type="similarity">
    <text evidence="2 9">Belongs to the cytochrome P450 family.</text>
</comment>
<keyword evidence="7 9" id="KW-0503">Monooxygenase</keyword>
<evidence type="ECO:0000256" key="6">
    <source>
        <dbReference type="ARBA" id="ARBA00023004"/>
    </source>
</evidence>
<evidence type="ECO:0000256" key="4">
    <source>
        <dbReference type="ARBA" id="ARBA00022723"/>
    </source>
</evidence>